<accession>A6H9M2</accession>
<feature type="non-terminal residue" evidence="1">
    <location>
        <position position="34"/>
    </location>
</feature>
<dbReference type="EMBL" id="CH473947">
    <property type="protein sequence ID" value="EDM02727.1"/>
    <property type="molecule type" value="Genomic_DNA"/>
</dbReference>
<dbReference type="Proteomes" id="UP000234681">
    <property type="component" value="Chromosome 6"/>
</dbReference>
<protein>
    <submittedName>
        <fullName evidence="1">RCG61881</fullName>
    </submittedName>
</protein>
<gene>
    <name evidence="1" type="ORF">rCG_61881</name>
</gene>
<evidence type="ECO:0000313" key="1">
    <source>
        <dbReference type="EMBL" id="EDM02727.1"/>
    </source>
</evidence>
<sequence length="34" mass="3647">METVGTAKLDSCGFQTNQVIVITHEPSASEALRL</sequence>
<dbReference type="AlphaFoldDB" id="A6H9M2"/>
<organism evidence="1 2">
    <name type="scientific">Rattus norvegicus</name>
    <name type="common">Rat</name>
    <dbReference type="NCBI Taxonomy" id="10116"/>
    <lineage>
        <taxon>Eukaryota</taxon>
        <taxon>Metazoa</taxon>
        <taxon>Chordata</taxon>
        <taxon>Craniata</taxon>
        <taxon>Vertebrata</taxon>
        <taxon>Euteleostomi</taxon>
        <taxon>Mammalia</taxon>
        <taxon>Eutheria</taxon>
        <taxon>Euarchontoglires</taxon>
        <taxon>Glires</taxon>
        <taxon>Rodentia</taxon>
        <taxon>Myomorpha</taxon>
        <taxon>Muroidea</taxon>
        <taxon>Muridae</taxon>
        <taxon>Murinae</taxon>
        <taxon>Rattus</taxon>
    </lineage>
</organism>
<name>A6H9M2_RAT</name>
<proteinExistence type="predicted"/>
<evidence type="ECO:0000313" key="2">
    <source>
        <dbReference type="Proteomes" id="UP000234681"/>
    </source>
</evidence>
<reference evidence="2" key="1">
    <citation type="submission" date="2005-09" db="EMBL/GenBank/DDBJ databases">
        <authorList>
            <person name="Mural R.J."/>
            <person name="Li P.W."/>
            <person name="Adams M.D."/>
            <person name="Amanatides P.G."/>
            <person name="Baden-Tillson H."/>
            <person name="Barnstead M."/>
            <person name="Chin S.H."/>
            <person name="Dew I."/>
            <person name="Evans C.A."/>
            <person name="Ferriera S."/>
            <person name="Flanigan M."/>
            <person name="Fosler C."/>
            <person name="Glodek A."/>
            <person name="Gu Z."/>
            <person name="Holt R.A."/>
            <person name="Jennings D."/>
            <person name="Kraft C.L."/>
            <person name="Lu F."/>
            <person name="Nguyen T."/>
            <person name="Nusskern D.R."/>
            <person name="Pfannkoch C.M."/>
            <person name="Sitter C."/>
            <person name="Sutton G.G."/>
            <person name="Venter J.C."/>
            <person name="Wang Z."/>
            <person name="Woodage T."/>
            <person name="Zheng X.H."/>
            <person name="Zhong F."/>
        </authorList>
    </citation>
    <scope>NUCLEOTIDE SEQUENCE [LARGE SCALE GENOMIC DNA]</scope>
    <source>
        <strain>BN</strain>
        <strain evidence="2">Sprague-Dawley</strain>
    </source>
</reference>